<evidence type="ECO:0000313" key="2">
    <source>
        <dbReference type="EMBL" id="EZG55050.1"/>
    </source>
</evidence>
<feature type="compositionally biased region" description="Polar residues" evidence="1">
    <location>
        <begin position="289"/>
        <end position="302"/>
    </location>
</feature>
<reference evidence="2" key="1">
    <citation type="submission" date="2013-12" db="EMBL/GenBank/DDBJ databases">
        <authorList>
            <person name="Omoto C.K."/>
            <person name="Sibley D."/>
            <person name="Venepally P."/>
            <person name="Hadjithomas M."/>
            <person name="Karamycheva S."/>
            <person name="Brunk B."/>
            <person name="Roos D."/>
            <person name="Caler E."/>
            <person name="Lorenzi H."/>
        </authorList>
    </citation>
    <scope>NUCLEOTIDE SEQUENCE</scope>
</reference>
<dbReference type="AlphaFoldDB" id="A0A023B2K1"/>
<proteinExistence type="predicted"/>
<name>A0A023B2K1_GRENI</name>
<feature type="region of interest" description="Disordered" evidence="1">
    <location>
        <begin position="289"/>
        <end position="311"/>
    </location>
</feature>
<keyword evidence="3" id="KW-1185">Reference proteome</keyword>
<dbReference type="EMBL" id="AFNH02000885">
    <property type="protein sequence ID" value="EZG55050.1"/>
    <property type="molecule type" value="Genomic_DNA"/>
</dbReference>
<organism evidence="2 3">
    <name type="scientific">Gregarina niphandrodes</name>
    <name type="common">Septate eugregarine</name>
    <dbReference type="NCBI Taxonomy" id="110365"/>
    <lineage>
        <taxon>Eukaryota</taxon>
        <taxon>Sar</taxon>
        <taxon>Alveolata</taxon>
        <taxon>Apicomplexa</taxon>
        <taxon>Conoidasida</taxon>
        <taxon>Gregarinasina</taxon>
        <taxon>Eugregarinorida</taxon>
        <taxon>Gregarinidae</taxon>
        <taxon>Gregarina</taxon>
    </lineage>
</organism>
<feature type="region of interest" description="Disordered" evidence="1">
    <location>
        <begin position="322"/>
        <end position="341"/>
    </location>
</feature>
<evidence type="ECO:0000313" key="3">
    <source>
        <dbReference type="Proteomes" id="UP000019763"/>
    </source>
</evidence>
<dbReference type="RefSeq" id="XP_011131817.1">
    <property type="nucleotide sequence ID" value="XM_011133515.1"/>
</dbReference>
<accession>A0A023B2K1</accession>
<dbReference type="Proteomes" id="UP000019763">
    <property type="component" value="Unassembled WGS sequence"/>
</dbReference>
<comment type="caution">
    <text evidence="2">The sequence shown here is derived from an EMBL/GenBank/DDBJ whole genome shotgun (WGS) entry which is preliminary data.</text>
</comment>
<sequence length="369" mass="41781">MRTVWSTCGGSSEWLSCLLSIKLGCGPSECVNELYLVRNYWRTLNESEFNILMQDVTAGRSARSQECARRWSQFYYQMPAEERSKWTTGGEDPERSFPLYIPTLGTMTNTSRKIGIFSDDFRAHTALREVVEEKAWKRFRRISPQHVANCNLRYLELGAILLLHFVAPLGEVHTAIRNALLNDVKMSVRPKQNRLWFTGCLLQLAGVSVGKLARFCVTKLRVAPRSYFYCLQIDRRNHIRVSSMNSQQTEKDLTDLLLQLSNLPTLTAEQFFALKPSTTREEVNLIASNRSAEQSAEQSADVSANEPLQKHPLQEGQLQKDFFEGGSLSGGPPRKGQDLLPNCTREVQDHPTSAKKRKTCVAAGLLIQH</sequence>
<protein>
    <submittedName>
        <fullName evidence="2">Uncharacterized protein</fullName>
    </submittedName>
</protein>
<evidence type="ECO:0000256" key="1">
    <source>
        <dbReference type="SAM" id="MobiDB-lite"/>
    </source>
</evidence>
<gene>
    <name evidence="2" type="ORF">GNI_119190</name>
</gene>
<dbReference type="GeneID" id="22914238"/>
<dbReference type="VEuPathDB" id="CryptoDB:GNI_119190"/>